<organism evidence="7 8">
    <name type="scientific">Rhodotorula mucilaginosa</name>
    <name type="common">Yeast</name>
    <name type="synonym">Rhodotorula rubra</name>
    <dbReference type="NCBI Taxonomy" id="5537"/>
    <lineage>
        <taxon>Eukaryota</taxon>
        <taxon>Fungi</taxon>
        <taxon>Dikarya</taxon>
        <taxon>Basidiomycota</taxon>
        <taxon>Pucciniomycotina</taxon>
        <taxon>Microbotryomycetes</taxon>
        <taxon>Sporidiobolales</taxon>
        <taxon>Sporidiobolaceae</taxon>
        <taxon>Rhodotorula</taxon>
    </lineage>
</organism>
<keyword evidence="8" id="KW-1185">Reference proteome</keyword>
<feature type="compositionally biased region" description="Low complexity" evidence="4">
    <location>
        <begin position="560"/>
        <end position="588"/>
    </location>
</feature>
<evidence type="ECO:0000259" key="5">
    <source>
        <dbReference type="Pfam" id="PF02558"/>
    </source>
</evidence>
<feature type="compositionally biased region" description="Low complexity" evidence="4">
    <location>
        <begin position="176"/>
        <end position="185"/>
    </location>
</feature>
<dbReference type="InterPro" id="IPR013752">
    <property type="entry name" value="KPA_reductase"/>
</dbReference>
<dbReference type="InterPro" id="IPR013332">
    <property type="entry name" value="KPR_N"/>
</dbReference>
<name>A0A9P6W3C6_RHOMI</name>
<feature type="compositionally biased region" description="Gly residues" evidence="4">
    <location>
        <begin position="186"/>
        <end position="212"/>
    </location>
</feature>
<dbReference type="InterPro" id="IPR008927">
    <property type="entry name" value="6-PGluconate_DH-like_C_sf"/>
</dbReference>
<accession>A0A9P6W3C6</accession>
<feature type="compositionally biased region" description="Basic and acidic residues" evidence="4">
    <location>
        <begin position="590"/>
        <end position="630"/>
    </location>
</feature>
<feature type="domain" description="Ketopantoate reductase C-terminal" evidence="6">
    <location>
        <begin position="460"/>
        <end position="494"/>
    </location>
</feature>
<evidence type="ECO:0000259" key="6">
    <source>
        <dbReference type="Pfam" id="PF08546"/>
    </source>
</evidence>
<dbReference type="InterPro" id="IPR050838">
    <property type="entry name" value="Ketopantoate_reductase"/>
</dbReference>
<dbReference type="SUPFAM" id="SSF48179">
    <property type="entry name" value="6-phosphogluconate dehydrogenase C-terminal domain-like"/>
    <property type="match status" value="1"/>
</dbReference>
<reference evidence="7 8" key="1">
    <citation type="submission" date="2020-11" db="EMBL/GenBank/DDBJ databases">
        <title>Kefir isolates.</title>
        <authorList>
            <person name="Marcisauskas S."/>
            <person name="Kim Y."/>
            <person name="Blasche S."/>
        </authorList>
    </citation>
    <scope>NUCLEOTIDE SEQUENCE [LARGE SCALE GENOMIC DNA]</scope>
    <source>
        <strain evidence="7 8">KR</strain>
    </source>
</reference>
<dbReference type="GO" id="GO:0050661">
    <property type="term" value="F:NADP binding"/>
    <property type="evidence" value="ECO:0007669"/>
    <property type="project" value="TreeGrafter"/>
</dbReference>
<dbReference type="OrthoDB" id="73846at2759"/>
<evidence type="ECO:0000256" key="4">
    <source>
        <dbReference type="SAM" id="MobiDB-lite"/>
    </source>
</evidence>
<evidence type="ECO:0000313" key="7">
    <source>
        <dbReference type="EMBL" id="KAG0661499.1"/>
    </source>
</evidence>
<feature type="region of interest" description="Disordered" evidence="4">
    <location>
        <begin position="382"/>
        <end position="403"/>
    </location>
</feature>
<dbReference type="EMBL" id="PUHQ01000034">
    <property type="protein sequence ID" value="KAG0661499.1"/>
    <property type="molecule type" value="Genomic_DNA"/>
</dbReference>
<evidence type="ECO:0008006" key="9">
    <source>
        <dbReference type="Google" id="ProtNLM"/>
    </source>
</evidence>
<sequence length="630" mass="66910">MRFHCLGVGSIGSLVATNLAHLPSTQVRLILRRKDLAKQLLNASADAADPTGVPYGTLTVERDGLKRRTAGLEMELTKSPNDFFERSSHATTTRGGGGGGNGSAPRIDPRVWNRQDPIQTLVVTTKTPATVPAIRHLLPRLSSRSTIVLCQNGMGVLEALLEKYWPEDRSDEIERAYAASSSHAGGPSGPGREGWWGQQGAGGGGGGGGGGRPSFVCATTTHGAWRKGAAHFVHAGMGDLKFGVVPNRAVMSFLSSYPDPAWSDPAENPILNPRSLVEPTLEQHLPYAPVTSSLYSTVSSLLQLNELHPVWLPLPTLQIAQLQKLAVNASVNSITAIAGVHNGALVGSQKAKRVIESVTRECADVFAAHVAYEQGLWRPDHLDDAPDAASSSPSPRAPPALPISHPLSSHSLLDYTLRVLMKTSVNISSTLSDLLPLQSNLPPTRSTFSLAQNAPSLPSRTEIEYINGYVVALGRRYGIRTDTVETLGELVLLKEEMARVGAVDRVWQSRGAASTSARAPSSSPSATHSTPGDGSASPTPLRRRRAASEPLNSAPPAPPATTTVTGSASSSSAVSPSSPPAQSSSSSSEHPYDRAARHIQLTRESEARARRREYERIARDRDDRAALANG</sequence>
<dbReference type="Gene3D" id="1.10.1040.10">
    <property type="entry name" value="N-(1-d-carboxylethyl)-l-norvaline Dehydrogenase, domain 2"/>
    <property type="match status" value="1"/>
</dbReference>
<dbReference type="Pfam" id="PF02558">
    <property type="entry name" value="ApbA"/>
    <property type="match status" value="1"/>
</dbReference>
<feature type="region of interest" description="Disordered" evidence="4">
    <location>
        <begin position="176"/>
        <end position="214"/>
    </location>
</feature>
<feature type="domain" description="Ketopantoate reductase N-terminal" evidence="5">
    <location>
        <begin position="4"/>
        <end position="191"/>
    </location>
</feature>
<dbReference type="InterPro" id="IPR036291">
    <property type="entry name" value="NAD(P)-bd_dom_sf"/>
</dbReference>
<proteinExistence type="inferred from homology"/>
<dbReference type="Gene3D" id="3.40.50.720">
    <property type="entry name" value="NAD(P)-binding Rossmann-like Domain"/>
    <property type="match status" value="1"/>
</dbReference>
<evidence type="ECO:0000256" key="3">
    <source>
        <dbReference type="ARBA" id="ARBA00023002"/>
    </source>
</evidence>
<evidence type="ECO:0000256" key="2">
    <source>
        <dbReference type="ARBA" id="ARBA00022857"/>
    </source>
</evidence>
<comment type="caution">
    <text evidence="7">The sequence shown here is derived from an EMBL/GenBank/DDBJ whole genome shotgun (WGS) entry which is preliminary data.</text>
</comment>
<dbReference type="Pfam" id="PF08546">
    <property type="entry name" value="ApbA_C"/>
    <property type="match status" value="2"/>
</dbReference>
<gene>
    <name evidence="7" type="ORF">C6P46_003911</name>
</gene>
<keyword evidence="3" id="KW-0560">Oxidoreductase</keyword>
<feature type="region of interest" description="Disordered" evidence="4">
    <location>
        <begin position="513"/>
        <end position="630"/>
    </location>
</feature>
<dbReference type="InterPro" id="IPR013328">
    <property type="entry name" value="6PGD_dom2"/>
</dbReference>
<dbReference type="PANTHER" id="PTHR43765:SF2">
    <property type="entry name" value="2-DEHYDROPANTOATE 2-REDUCTASE"/>
    <property type="match status" value="1"/>
</dbReference>
<evidence type="ECO:0000256" key="1">
    <source>
        <dbReference type="ARBA" id="ARBA00007870"/>
    </source>
</evidence>
<dbReference type="AlphaFoldDB" id="A0A9P6W3C6"/>
<dbReference type="Proteomes" id="UP000777482">
    <property type="component" value="Unassembled WGS sequence"/>
</dbReference>
<keyword evidence="2" id="KW-0521">NADP</keyword>
<dbReference type="GO" id="GO:0005737">
    <property type="term" value="C:cytoplasm"/>
    <property type="evidence" value="ECO:0007669"/>
    <property type="project" value="TreeGrafter"/>
</dbReference>
<comment type="similarity">
    <text evidence="1">Belongs to the ketopantoate reductase family.</text>
</comment>
<protein>
    <recommendedName>
        <fullName evidence="9">2-dehydropantoate 2-reductase</fullName>
    </recommendedName>
</protein>
<feature type="domain" description="Ketopantoate reductase C-terminal" evidence="6">
    <location>
        <begin position="320"/>
        <end position="435"/>
    </location>
</feature>
<evidence type="ECO:0000313" key="8">
    <source>
        <dbReference type="Proteomes" id="UP000777482"/>
    </source>
</evidence>
<dbReference type="PANTHER" id="PTHR43765">
    <property type="entry name" value="2-DEHYDROPANTOATE 2-REDUCTASE-RELATED"/>
    <property type="match status" value="1"/>
</dbReference>
<dbReference type="SUPFAM" id="SSF51735">
    <property type="entry name" value="NAD(P)-binding Rossmann-fold domains"/>
    <property type="match status" value="1"/>
</dbReference>
<dbReference type="GO" id="GO:0008677">
    <property type="term" value="F:2-dehydropantoate 2-reductase activity"/>
    <property type="evidence" value="ECO:0007669"/>
    <property type="project" value="TreeGrafter"/>
</dbReference>
<feature type="compositionally biased region" description="Low complexity" evidence="4">
    <location>
        <begin position="513"/>
        <end position="532"/>
    </location>
</feature>
<feature type="region of interest" description="Disordered" evidence="4">
    <location>
        <begin position="81"/>
        <end position="110"/>
    </location>
</feature>